<dbReference type="AlphaFoldDB" id="A0A6M3IYB4"/>
<proteinExistence type="predicted"/>
<protein>
    <submittedName>
        <fullName evidence="1">Uncharacterized protein</fullName>
    </submittedName>
</protein>
<reference evidence="1" key="1">
    <citation type="submission" date="2020-03" db="EMBL/GenBank/DDBJ databases">
        <title>The deep terrestrial virosphere.</title>
        <authorList>
            <person name="Holmfeldt K."/>
            <person name="Nilsson E."/>
            <person name="Simone D."/>
            <person name="Lopez-Fernandez M."/>
            <person name="Wu X."/>
            <person name="de Brujin I."/>
            <person name="Lundin D."/>
            <person name="Andersson A."/>
            <person name="Bertilsson S."/>
            <person name="Dopson M."/>
        </authorList>
    </citation>
    <scope>NUCLEOTIDE SEQUENCE</scope>
    <source>
        <strain evidence="2">MM415A00370</strain>
        <strain evidence="1">MM415B00745</strain>
    </source>
</reference>
<evidence type="ECO:0000313" key="1">
    <source>
        <dbReference type="EMBL" id="QJA62636.1"/>
    </source>
</evidence>
<accession>A0A6M3IYB4</accession>
<dbReference type="EMBL" id="MT142496">
    <property type="protein sequence ID" value="QJA82784.1"/>
    <property type="molecule type" value="Genomic_DNA"/>
</dbReference>
<name>A0A6M3IYB4_9ZZZZ</name>
<gene>
    <name evidence="2" type="ORF">MM415A00370_0001</name>
    <name evidence="1" type="ORF">MM415B00745_0003</name>
</gene>
<organism evidence="1">
    <name type="scientific">viral metagenome</name>
    <dbReference type="NCBI Taxonomy" id="1070528"/>
    <lineage>
        <taxon>unclassified sequences</taxon>
        <taxon>metagenomes</taxon>
        <taxon>organismal metagenomes</taxon>
    </lineage>
</organism>
<evidence type="ECO:0000313" key="2">
    <source>
        <dbReference type="EMBL" id="QJA82784.1"/>
    </source>
</evidence>
<sequence length="107" mass="12350">MEDRYTPRLSIELSQEDYDILQRGIPWGMKKPFFTAIVKDIIRIMKTDRGREFIIAVIARDLKLEDFSTVGGKDETGKPKKELLGTFLSRETGINRGNKEEEKDSDI</sequence>
<dbReference type="EMBL" id="MT141477">
    <property type="protein sequence ID" value="QJA62636.1"/>
    <property type="molecule type" value="Genomic_DNA"/>
</dbReference>